<dbReference type="PANTHER" id="PTHR11908">
    <property type="entry name" value="XANTHINE DEHYDROGENASE"/>
    <property type="match status" value="1"/>
</dbReference>
<dbReference type="GO" id="GO:0016491">
    <property type="term" value="F:oxidoreductase activity"/>
    <property type="evidence" value="ECO:0007669"/>
    <property type="project" value="InterPro"/>
</dbReference>
<keyword evidence="3" id="KW-1185">Reference proteome</keyword>
<dbReference type="SMART" id="SM01008">
    <property type="entry name" value="Ald_Xan_dh_C"/>
    <property type="match status" value="1"/>
</dbReference>
<evidence type="ECO:0000313" key="2">
    <source>
        <dbReference type="EMBL" id="PPQ30853.1"/>
    </source>
</evidence>
<gene>
    <name evidence="2" type="ORF">CCS01_18480</name>
</gene>
<feature type="domain" description="Aldehyde oxidase/xanthine dehydrogenase a/b hammerhead" evidence="1">
    <location>
        <begin position="18"/>
        <end position="130"/>
    </location>
</feature>
<evidence type="ECO:0000313" key="3">
    <source>
        <dbReference type="Proteomes" id="UP000239724"/>
    </source>
</evidence>
<proteinExistence type="predicted"/>
<dbReference type="GO" id="GO:0005506">
    <property type="term" value="F:iron ion binding"/>
    <property type="evidence" value="ECO:0007669"/>
    <property type="project" value="InterPro"/>
</dbReference>
<name>A0A2S6N8B3_RHOGL</name>
<evidence type="ECO:0000259" key="1">
    <source>
        <dbReference type="SMART" id="SM01008"/>
    </source>
</evidence>
<dbReference type="Pfam" id="PF20256">
    <property type="entry name" value="MoCoBD_2"/>
    <property type="match status" value="1"/>
</dbReference>
<dbReference type="InterPro" id="IPR008274">
    <property type="entry name" value="AldOxase/xan_DH_MoCoBD1"/>
</dbReference>
<reference evidence="2 3" key="1">
    <citation type="journal article" date="2018" name="Arch. Microbiol.">
        <title>New insights into the metabolic potential of the phototrophic purple bacterium Rhodopila globiformis DSM 161(T) from its draft genome sequence and evidence for a vanadium-dependent nitrogenase.</title>
        <authorList>
            <person name="Imhoff J.F."/>
            <person name="Rahn T."/>
            <person name="Kunzel S."/>
            <person name="Neulinger S.C."/>
        </authorList>
    </citation>
    <scope>NUCLEOTIDE SEQUENCE [LARGE SCALE GENOMIC DNA]</scope>
    <source>
        <strain evidence="2 3">DSM 161</strain>
    </source>
</reference>
<dbReference type="InterPro" id="IPR037165">
    <property type="entry name" value="AldOxase/xan_DH_Mopterin-bd_sf"/>
</dbReference>
<sequence length="712" mass="76782">MSLIGQPLPRVDGPDKVTGRAHYAADFPADRMAHAAVVQSTIARGRITGFDLAEAEQVPGVLAILTHRNAPRLGKIPEIPPVDPVGTPEHPLQDDLVLHQNQHIAVVVAETLEQARWAASRVRVSYAPEPAVIDMQATLRHARPASKDEISAKPGNVGRGDADATLASAAVTVDSLSVMERENQNPIELHATTAQWDSDGERLTVWDKTQWVQSCAKHLGAAFNIPPERVHVIDPFIGGAFGSSLRVWPHTYIAAMAAKVVGRPVKLVLSRREYYGGTGARPWTQQRVRLGADRDGSLQAIRHEVTAENSRYEIYTENVLKATPILYRCRNVDLPYRVALRDVNSPNAMRGPGLATGVYALELAMDELAVALKMDPLALRLRNIPERDQMKDLPFSSISLEQCLTEAASRFGWDRRNHQPGSMRDGRLQLGWGMAVSNYPAEKVKATARARVTAKGEVHVATASSDMGPGTWTSVTQVAADTLDLAMEQVKLSIGDSALPMAPVHGGSMTISSIGPAVRDACEKLRGAVYGAAGVNTGDILEIARRIGRDFEAEGAFDPGDLEERFSMEGFGAVFAEVTVDPDTSEIRVRRITGAYGIGKVVNPLLARSQCIGGMMGGIGMALLEQTEIDRRSGRFVNGNLAEYLVPTMADTPALDVTFVPEEDRNVGGLGTKGLGEIALVGVAPAIANAVFHATGKRLRHLPMTPDRLAMA</sequence>
<accession>A0A2S6N8B3</accession>
<dbReference type="Gene3D" id="3.30.365.10">
    <property type="entry name" value="Aldehyde oxidase/xanthine dehydrogenase, molybdopterin binding domain"/>
    <property type="match status" value="4"/>
</dbReference>
<dbReference type="EMBL" id="NHRY01000203">
    <property type="protein sequence ID" value="PPQ30853.1"/>
    <property type="molecule type" value="Genomic_DNA"/>
</dbReference>
<dbReference type="SUPFAM" id="SSF56003">
    <property type="entry name" value="Molybdenum cofactor-binding domain"/>
    <property type="match status" value="1"/>
</dbReference>
<dbReference type="InterPro" id="IPR000674">
    <property type="entry name" value="Ald_Oxase/Xan_DH_a/b"/>
</dbReference>
<dbReference type="OrthoDB" id="8428274at2"/>
<dbReference type="SUPFAM" id="SSF54665">
    <property type="entry name" value="CO dehydrogenase molybdoprotein N-domain-like"/>
    <property type="match status" value="1"/>
</dbReference>
<dbReference type="Pfam" id="PF01315">
    <property type="entry name" value="Ald_Xan_dh_C"/>
    <property type="match status" value="1"/>
</dbReference>
<comment type="caution">
    <text evidence="2">The sequence shown here is derived from an EMBL/GenBank/DDBJ whole genome shotgun (WGS) entry which is preliminary data.</text>
</comment>
<dbReference type="Gene3D" id="3.90.1170.50">
    <property type="entry name" value="Aldehyde oxidase/xanthine dehydrogenase, a/b hammerhead"/>
    <property type="match status" value="1"/>
</dbReference>
<protein>
    <submittedName>
        <fullName evidence="2">Acylaldehyde oxidase</fullName>
    </submittedName>
</protein>
<organism evidence="2 3">
    <name type="scientific">Rhodopila globiformis</name>
    <name type="common">Rhodopseudomonas globiformis</name>
    <dbReference type="NCBI Taxonomy" id="1071"/>
    <lineage>
        <taxon>Bacteria</taxon>
        <taxon>Pseudomonadati</taxon>
        <taxon>Pseudomonadota</taxon>
        <taxon>Alphaproteobacteria</taxon>
        <taxon>Acetobacterales</taxon>
        <taxon>Acetobacteraceae</taxon>
        <taxon>Rhodopila</taxon>
    </lineage>
</organism>
<dbReference type="Pfam" id="PF02738">
    <property type="entry name" value="MoCoBD_1"/>
    <property type="match status" value="1"/>
</dbReference>
<dbReference type="InterPro" id="IPR046867">
    <property type="entry name" value="AldOxase/xan_DH_MoCoBD2"/>
</dbReference>
<dbReference type="InterPro" id="IPR036856">
    <property type="entry name" value="Ald_Oxase/Xan_DH_a/b_sf"/>
</dbReference>
<dbReference type="RefSeq" id="WP_104520297.1">
    <property type="nucleotide sequence ID" value="NZ_NHRY01000203.1"/>
</dbReference>
<dbReference type="Proteomes" id="UP000239724">
    <property type="component" value="Unassembled WGS sequence"/>
</dbReference>
<dbReference type="PANTHER" id="PTHR11908:SF153">
    <property type="entry name" value="DEHYDROGENASE"/>
    <property type="match status" value="1"/>
</dbReference>
<dbReference type="AlphaFoldDB" id="A0A2S6N8B3"/>
<dbReference type="InterPro" id="IPR016208">
    <property type="entry name" value="Ald_Oxase/xanthine_DH-like"/>
</dbReference>